<dbReference type="GO" id="GO:0006878">
    <property type="term" value="P:intracellular copper ion homeostasis"/>
    <property type="evidence" value="ECO:0007669"/>
    <property type="project" value="TreeGrafter"/>
</dbReference>
<dbReference type="SMR" id="A0A1D8N6Z5"/>
<accession>A0A1D8N6Z5</accession>
<evidence type="ECO:0000256" key="4">
    <source>
        <dbReference type="ARBA" id="ARBA00023008"/>
    </source>
</evidence>
<keyword evidence="3" id="KW-0862">Zinc</keyword>
<evidence type="ECO:0000256" key="5">
    <source>
        <dbReference type="ARBA" id="ARBA00023015"/>
    </source>
</evidence>
<dbReference type="GO" id="GO:0006879">
    <property type="term" value="P:intracellular iron ion homeostasis"/>
    <property type="evidence" value="ECO:0007669"/>
    <property type="project" value="TreeGrafter"/>
</dbReference>
<evidence type="ECO:0000256" key="3">
    <source>
        <dbReference type="ARBA" id="ARBA00022833"/>
    </source>
</evidence>
<dbReference type="VEuPathDB" id="FungiDB:YALI0_B08206g"/>
<evidence type="ECO:0000256" key="7">
    <source>
        <dbReference type="ARBA" id="ARBA00023242"/>
    </source>
</evidence>
<comment type="subcellular location">
    <subcellularLocation>
        <location evidence="1">Nucleus</location>
    </subcellularLocation>
</comment>
<dbReference type="EMBL" id="CP017554">
    <property type="protein sequence ID" value="AOW01398.1"/>
    <property type="molecule type" value="Genomic_DNA"/>
</dbReference>
<reference evidence="9 10" key="1">
    <citation type="journal article" date="2016" name="PLoS ONE">
        <title>Sequence Assembly of Yarrowia lipolytica Strain W29/CLIB89 Shows Transposable Element Diversity.</title>
        <authorList>
            <person name="Magnan C."/>
            <person name="Yu J."/>
            <person name="Chang I."/>
            <person name="Jahn E."/>
            <person name="Kanomata Y."/>
            <person name="Wu J."/>
            <person name="Zeller M."/>
            <person name="Oakes M."/>
            <person name="Baldi P."/>
            <person name="Sandmeyer S."/>
        </authorList>
    </citation>
    <scope>NUCLEOTIDE SEQUENCE [LARGE SCALE GENOMIC DNA]</scope>
    <source>
        <strain evidence="10">CLIB89(W29)</strain>
    </source>
</reference>
<dbReference type="AlphaFoldDB" id="A0A1D8N6Z5"/>
<dbReference type="Pfam" id="PF00649">
    <property type="entry name" value="Copper-fist"/>
    <property type="match status" value="1"/>
</dbReference>
<keyword evidence="2" id="KW-0479">Metal-binding</keyword>
<dbReference type="PANTHER" id="PTHR28088">
    <property type="entry name" value="TRANSCRIPTIONAL ACTIVATOR HAA1-RELATED"/>
    <property type="match status" value="1"/>
</dbReference>
<dbReference type="SUPFAM" id="SSF57879">
    <property type="entry name" value="Zinc domain conserved in yeast copper-regulated transcription factors"/>
    <property type="match status" value="1"/>
</dbReference>
<feature type="compositionally biased region" description="Low complexity" evidence="8">
    <location>
        <begin position="115"/>
        <end position="190"/>
    </location>
</feature>
<organism evidence="9 10">
    <name type="scientific">Yarrowia lipolytica</name>
    <name type="common">Candida lipolytica</name>
    <dbReference type="NCBI Taxonomy" id="4952"/>
    <lineage>
        <taxon>Eukaryota</taxon>
        <taxon>Fungi</taxon>
        <taxon>Dikarya</taxon>
        <taxon>Ascomycota</taxon>
        <taxon>Saccharomycotina</taxon>
        <taxon>Dipodascomycetes</taxon>
        <taxon>Dipodascales</taxon>
        <taxon>Dipodascales incertae sedis</taxon>
        <taxon>Yarrowia</taxon>
    </lineage>
</organism>
<gene>
    <name evidence="9" type="ORF">YALI1_B10891g</name>
</gene>
<evidence type="ECO:0000256" key="8">
    <source>
        <dbReference type="SAM" id="MobiDB-lite"/>
    </source>
</evidence>
<dbReference type="KEGG" id="yli:2907407"/>
<feature type="compositionally biased region" description="Low complexity" evidence="8">
    <location>
        <begin position="350"/>
        <end position="370"/>
    </location>
</feature>
<dbReference type="GO" id="GO:0000978">
    <property type="term" value="F:RNA polymerase II cis-regulatory region sequence-specific DNA binding"/>
    <property type="evidence" value="ECO:0007669"/>
    <property type="project" value="TreeGrafter"/>
</dbReference>
<dbReference type="SMART" id="SM00412">
    <property type="entry name" value="Cu_FIST"/>
    <property type="match status" value="1"/>
</dbReference>
<dbReference type="RefSeq" id="XP_500631.1">
    <property type="nucleotide sequence ID" value="XM_500631.1"/>
</dbReference>
<dbReference type="VEuPathDB" id="FungiDB:YALI1_B10891g"/>
<dbReference type="PANTHER" id="PTHR28088:SF5">
    <property type="entry name" value="TRANSCRIPTIONAL ACTIVATOR HAA1-RELATED"/>
    <property type="match status" value="1"/>
</dbReference>
<proteinExistence type="predicted"/>
<feature type="region of interest" description="Disordered" evidence="8">
    <location>
        <begin position="115"/>
        <end position="241"/>
    </location>
</feature>
<dbReference type="Gene3D" id="3.90.430.10">
    <property type="entry name" value="Copper fist DNA-binding domain"/>
    <property type="match status" value="1"/>
</dbReference>
<dbReference type="InterPro" id="IPR051763">
    <property type="entry name" value="Copper_Homeo_Regul"/>
</dbReference>
<dbReference type="InterPro" id="IPR036395">
    <property type="entry name" value="Cu_fist_DNA-bd_dom_sf"/>
</dbReference>
<dbReference type="InterPro" id="IPR001083">
    <property type="entry name" value="Cu_fist_DNA-bd_dom"/>
</dbReference>
<evidence type="ECO:0000313" key="10">
    <source>
        <dbReference type="Proteomes" id="UP000182444"/>
    </source>
</evidence>
<dbReference type="Proteomes" id="UP000182444">
    <property type="component" value="Chromosome 1B"/>
</dbReference>
<dbReference type="eggNOG" id="ENOG502S7CA">
    <property type="taxonomic scope" value="Eukaryota"/>
</dbReference>
<evidence type="ECO:0000256" key="1">
    <source>
        <dbReference type="ARBA" id="ARBA00004123"/>
    </source>
</evidence>
<dbReference type="GO" id="GO:0045944">
    <property type="term" value="P:positive regulation of transcription by RNA polymerase II"/>
    <property type="evidence" value="ECO:0007669"/>
    <property type="project" value="TreeGrafter"/>
</dbReference>
<protein>
    <submittedName>
        <fullName evidence="9">Uncharacterized protein</fullName>
    </submittedName>
</protein>
<feature type="region of interest" description="Disordered" evidence="8">
    <location>
        <begin position="348"/>
        <end position="389"/>
    </location>
</feature>
<dbReference type="GO" id="GO:0005634">
    <property type="term" value="C:nucleus"/>
    <property type="evidence" value="ECO:0007669"/>
    <property type="project" value="UniProtKB-SubCell"/>
</dbReference>
<dbReference type="GO" id="GO:0005507">
    <property type="term" value="F:copper ion binding"/>
    <property type="evidence" value="ECO:0007669"/>
    <property type="project" value="InterPro"/>
</dbReference>
<feature type="compositionally biased region" description="Low complexity" evidence="8">
    <location>
        <begin position="205"/>
        <end position="214"/>
    </location>
</feature>
<dbReference type="GeneID" id="2907407"/>
<dbReference type="OrthoDB" id="5600085at2759"/>
<dbReference type="PROSITE" id="PS50073">
    <property type="entry name" value="COPPER_FIST_2"/>
    <property type="match status" value="1"/>
</dbReference>
<dbReference type="PRINTS" id="PR00617">
    <property type="entry name" value="COPPERFIST"/>
</dbReference>
<dbReference type="SMART" id="SM01090">
    <property type="entry name" value="Copper-fist"/>
    <property type="match status" value="1"/>
</dbReference>
<keyword evidence="5" id="KW-0805">Transcription regulation</keyword>
<dbReference type="FunFam" id="3.90.430.10:FF:000001">
    <property type="entry name" value="Copper fist DNA-binding protein"/>
    <property type="match status" value="1"/>
</dbReference>
<name>A0A1D8N6Z5_YARLL</name>
<feature type="compositionally biased region" description="Low complexity" evidence="8">
    <location>
        <begin position="227"/>
        <end position="241"/>
    </location>
</feature>
<evidence type="ECO:0000256" key="2">
    <source>
        <dbReference type="ARBA" id="ARBA00022723"/>
    </source>
</evidence>
<keyword evidence="4" id="KW-0186">Copper</keyword>
<dbReference type="GO" id="GO:0000981">
    <property type="term" value="F:DNA-binding transcription factor activity, RNA polymerase II-specific"/>
    <property type="evidence" value="ECO:0007669"/>
    <property type="project" value="TreeGrafter"/>
</dbReference>
<evidence type="ECO:0000256" key="6">
    <source>
        <dbReference type="ARBA" id="ARBA00023163"/>
    </source>
</evidence>
<evidence type="ECO:0000313" key="9">
    <source>
        <dbReference type="EMBL" id="AOW01398.1"/>
    </source>
</evidence>
<keyword evidence="6" id="KW-0804">Transcription</keyword>
<sequence>MVVIEGIKYACERCIRGHRVSSCTHTQQPLIRIKPKGRPATQCLHCREARKNKALHVKCKCGSSSSKHAATCPCYSGGGCICTNKHPQVLPPNSTTTGANGCIVINKAVLDEGSQQQAQQAQQQSQSQQAQQQQQQPQPQASPILQQPQMPTPVHTTNVTTPPVATPTHSHRALSTTPSLSPQPQSPHSPESALKSVNFLGRTNSSSSLSSLHSGRNKNRIEKVRPSHNSLSAASQLANSPSSPFYAVTPPAWVDSPTLVPTGALDASYLQILNDDLSSPLLDSDVFSSLDMEPVAHSNNNHGGIPTGGSRALASTDINFDRFESTSPSSILSSWNLWGGVGGSDAPEMSVAANPSASASASSIQTPPSSNATPEWVQGQQQPCSVSPADVMLPFKRDDQESVFLTEPLYL</sequence>
<keyword evidence="7" id="KW-0539">Nucleus</keyword>
<dbReference type="PROSITE" id="PS01119">
    <property type="entry name" value="COPPER_FIST_1"/>
    <property type="match status" value="1"/>
</dbReference>